<dbReference type="Proteomes" id="UP001153069">
    <property type="component" value="Unassembled WGS sequence"/>
</dbReference>
<feature type="compositionally biased region" description="Pro residues" evidence="1">
    <location>
        <begin position="260"/>
        <end position="272"/>
    </location>
</feature>
<sequence>MAEDAAAFFAKKKKGKKKAFKFNANNIDASTVTQTVHVDAPALSTDQESGIAGLSISAAPVQSEAVENDKGSGEQWDDEALAATLTRKTAAAAPGAGTMSELMDMKAFDPKRNEQDNIAEKLRVEENKAKLAAAREGMEREAARLKEEQEKKTQATTAPRFAAAAGGKWVPPHARGGGASRLMGPMGSHKVDTQDENLFPDLAAADAIIEKQQKQHTAYKVVKKTPVGGGASWASKPKIQKQQPSSPPKPVEPPKKVEPAPAPAPPPAPAPAKSPEKPKPAATEAATTTPAKKPLGKKKKKKDLSTFKG</sequence>
<evidence type="ECO:0000313" key="2">
    <source>
        <dbReference type="EMBL" id="CAB9506635.1"/>
    </source>
</evidence>
<keyword evidence="3" id="KW-1185">Reference proteome</keyword>
<accession>A0A9N8HBV0</accession>
<gene>
    <name evidence="2" type="ORF">SEMRO_273_G105230.1</name>
</gene>
<proteinExistence type="predicted"/>
<reference evidence="2" key="1">
    <citation type="submission" date="2020-06" db="EMBL/GenBank/DDBJ databases">
        <authorList>
            <consortium name="Plant Systems Biology data submission"/>
        </authorList>
    </citation>
    <scope>NUCLEOTIDE SEQUENCE</scope>
    <source>
        <strain evidence="2">D6</strain>
    </source>
</reference>
<dbReference type="EMBL" id="CAICTM010000272">
    <property type="protein sequence ID" value="CAB9506635.1"/>
    <property type="molecule type" value="Genomic_DNA"/>
</dbReference>
<feature type="compositionally biased region" description="Low complexity" evidence="1">
    <location>
        <begin position="234"/>
        <end position="244"/>
    </location>
</feature>
<feature type="compositionally biased region" description="Low complexity" evidence="1">
    <location>
        <begin position="280"/>
        <end position="293"/>
    </location>
</feature>
<organism evidence="2 3">
    <name type="scientific">Seminavis robusta</name>
    <dbReference type="NCBI Taxonomy" id="568900"/>
    <lineage>
        <taxon>Eukaryota</taxon>
        <taxon>Sar</taxon>
        <taxon>Stramenopiles</taxon>
        <taxon>Ochrophyta</taxon>
        <taxon>Bacillariophyta</taxon>
        <taxon>Bacillariophyceae</taxon>
        <taxon>Bacillariophycidae</taxon>
        <taxon>Naviculales</taxon>
        <taxon>Naviculaceae</taxon>
        <taxon>Seminavis</taxon>
    </lineage>
</organism>
<name>A0A9N8HBV0_9STRA</name>
<dbReference type="OrthoDB" id="49204at2759"/>
<feature type="region of interest" description="Disordered" evidence="1">
    <location>
        <begin position="145"/>
        <end position="193"/>
    </location>
</feature>
<dbReference type="AlphaFoldDB" id="A0A9N8HBV0"/>
<comment type="caution">
    <text evidence="2">The sequence shown here is derived from an EMBL/GenBank/DDBJ whole genome shotgun (WGS) entry which is preliminary data.</text>
</comment>
<protein>
    <submittedName>
        <fullName evidence="2">Uncharacterized protein</fullName>
    </submittedName>
</protein>
<evidence type="ECO:0000256" key="1">
    <source>
        <dbReference type="SAM" id="MobiDB-lite"/>
    </source>
</evidence>
<evidence type="ECO:0000313" key="3">
    <source>
        <dbReference type="Proteomes" id="UP001153069"/>
    </source>
</evidence>
<feature type="region of interest" description="Disordered" evidence="1">
    <location>
        <begin position="212"/>
        <end position="309"/>
    </location>
</feature>
<feature type="compositionally biased region" description="Low complexity" evidence="1">
    <location>
        <begin position="154"/>
        <end position="165"/>
    </location>
</feature>